<dbReference type="PANTHER" id="PTHR24255">
    <property type="entry name" value="COMPLEMENT COMPONENT 1, S SUBCOMPONENT-RELATED"/>
    <property type="match status" value="1"/>
</dbReference>
<dbReference type="Proteomes" id="UP000014760">
    <property type="component" value="Unassembled WGS sequence"/>
</dbReference>
<dbReference type="Gene3D" id="2.60.120.740">
    <property type="match status" value="1"/>
</dbReference>
<dbReference type="CDD" id="cd22823">
    <property type="entry name" value="Gal_Rha_Lectin"/>
    <property type="match status" value="1"/>
</dbReference>
<feature type="chain" id="PRO_5008788580" description="CUB domain-containing protein" evidence="5">
    <location>
        <begin position="21"/>
        <end position="582"/>
    </location>
</feature>
<dbReference type="GO" id="GO:0004252">
    <property type="term" value="F:serine-type endopeptidase activity"/>
    <property type="evidence" value="ECO:0007669"/>
    <property type="project" value="TreeGrafter"/>
</dbReference>
<keyword evidence="5" id="KW-0732">Signal</keyword>
<accession>R7V0S3</accession>
<organism evidence="7">
    <name type="scientific">Capitella teleta</name>
    <name type="common">Polychaete worm</name>
    <dbReference type="NCBI Taxonomy" id="283909"/>
    <lineage>
        <taxon>Eukaryota</taxon>
        <taxon>Metazoa</taxon>
        <taxon>Spiralia</taxon>
        <taxon>Lophotrochozoa</taxon>
        <taxon>Annelida</taxon>
        <taxon>Polychaeta</taxon>
        <taxon>Sedentaria</taxon>
        <taxon>Scolecida</taxon>
        <taxon>Capitellidae</taxon>
        <taxon>Capitella</taxon>
    </lineage>
</organism>
<keyword evidence="4" id="KW-0812">Transmembrane</keyword>
<feature type="region of interest" description="Disordered" evidence="3">
    <location>
        <begin position="335"/>
        <end position="357"/>
    </location>
</feature>
<reference evidence="9" key="1">
    <citation type="submission" date="2012-12" db="EMBL/GenBank/DDBJ databases">
        <authorList>
            <person name="Hellsten U."/>
            <person name="Grimwood J."/>
            <person name="Chapman J.A."/>
            <person name="Shapiro H."/>
            <person name="Aerts A."/>
            <person name="Otillar R.P."/>
            <person name="Terry A.Y."/>
            <person name="Boore J.L."/>
            <person name="Simakov O."/>
            <person name="Marletaz F."/>
            <person name="Cho S.-J."/>
            <person name="Edsinger-Gonzales E."/>
            <person name="Havlak P."/>
            <person name="Kuo D.-H."/>
            <person name="Larsson T."/>
            <person name="Lv J."/>
            <person name="Arendt D."/>
            <person name="Savage R."/>
            <person name="Osoegawa K."/>
            <person name="de Jong P."/>
            <person name="Lindberg D.R."/>
            <person name="Seaver E.C."/>
            <person name="Weisblat D.A."/>
            <person name="Putnam N.H."/>
            <person name="Grigoriev I.V."/>
            <person name="Rokhsar D.S."/>
        </authorList>
    </citation>
    <scope>NUCLEOTIDE SEQUENCE</scope>
    <source>
        <strain evidence="9">I ESC-2004</strain>
    </source>
</reference>
<reference evidence="8" key="3">
    <citation type="submission" date="2015-06" db="UniProtKB">
        <authorList>
            <consortium name="EnsemblMetazoa"/>
        </authorList>
    </citation>
    <scope>IDENTIFICATION</scope>
</reference>
<dbReference type="EnsemblMetazoa" id="CapteT222424">
    <property type="protein sequence ID" value="CapteP222424"/>
    <property type="gene ID" value="CapteG222424"/>
</dbReference>
<evidence type="ECO:0000313" key="8">
    <source>
        <dbReference type="EnsemblMetazoa" id="CapteP222424"/>
    </source>
</evidence>
<dbReference type="PANTHER" id="PTHR24255:SF31">
    <property type="entry name" value="CUBILIN-LIKE PROTEIN"/>
    <property type="match status" value="1"/>
</dbReference>
<feature type="domain" description="CUB" evidence="6">
    <location>
        <begin position="104"/>
        <end position="234"/>
    </location>
</feature>
<dbReference type="SMART" id="SM00042">
    <property type="entry name" value="CUB"/>
    <property type="match status" value="1"/>
</dbReference>
<dbReference type="SUPFAM" id="SSF49854">
    <property type="entry name" value="Spermadhesin, CUB domain"/>
    <property type="match status" value="1"/>
</dbReference>
<feature type="compositionally biased region" description="Basic and acidic residues" evidence="3">
    <location>
        <begin position="570"/>
        <end position="582"/>
    </location>
</feature>
<comment type="caution">
    <text evidence="2">Lacks conserved residue(s) required for the propagation of feature annotation.</text>
</comment>
<dbReference type="PROSITE" id="PS01180">
    <property type="entry name" value="CUB"/>
    <property type="match status" value="1"/>
</dbReference>
<keyword evidence="4" id="KW-1133">Transmembrane helix</keyword>
<evidence type="ECO:0000256" key="1">
    <source>
        <dbReference type="ARBA" id="ARBA00023157"/>
    </source>
</evidence>
<name>R7V0S3_CAPTE</name>
<dbReference type="InterPro" id="IPR035914">
    <property type="entry name" value="Sperma_CUB_dom_sf"/>
</dbReference>
<dbReference type="OMA" id="SITDICT"/>
<feature type="compositionally biased region" description="Polar residues" evidence="3">
    <location>
        <begin position="372"/>
        <end position="388"/>
    </location>
</feature>
<dbReference type="EMBL" id="KB295955">
    <property type="protein sequence ID" value="ELU12438.1"/>
    <property type="molecule type" value="Genomic_DNA"/>
</dbReference>
<dbReference type="OrthoDB" id="431034at2759"/>
<feature type="compositionally biased region" description="Polar residues" evidence="3">
    <location>
        <begin position="555"/>
        <end position="569"/>
    </location>
</feature>
<sequence length="582" mass="63931">MEAFRLLAVMLLGYSTLTTGLESPDTFIATECFGSVLSLSCKPGHRIKVKDDFFGLSVGREGSNACQFVPGDCTVTNNRYSSVIHRYCEGKDSCTSFQVDRRECGGNQTNYEQVEYECVPDLDITDICTSLPAYTTQSGYISTPNFPNEYPPNLHCMCSLTSLDENVQIRLDFTHFIIKFDNPCKDWAEIAMDGQVRRLCGAYRSTLLSTSLNLTFHSDELKGHQGLWLNFATYPEDASSKINVVCGPAEYTTTPATTTTVASPDGLTSTSELIILYEEAYTEAPTTSRVTTSETLSTTKLTTEEVTEIITTQEVQIEDFSTTLSETILVPTTVSSYSEASTTEQNANPPTTEMDGASTLSIKQTDSINTTEDVATDSPQCDGSNDIFNQPKHDISEEQRKKNRMTGIIIISVCVGGIFILIVILGVLLCVNKKQNPSSGPEKRQSRLQQRINSLSFYDSIPLYDSVSRKVGVARAPPMEALSHSGSIKIKGVPSHNSSMECSIPWKTEGPYWASMREEADSDHDSAVYAELDKSSRGDTSESGTPKHPREVPTLSGTLGSEYSVNLNGQDKENNEDVYTHV</sequence>
<keyword evidence="1" id="KW-1015">Disulfide bond</keyword>
<proteinExistence type="predicted"/>
<reference evidence="7 9" key="2">
    <citation type="journal article" date="2013" name="Nature">
        <title>Insights into bilaterian evolution from three spiralian genomes.</title>
        <authorList>
            <person name="Simakov O."/>
            <person name="Marletaz F."/>
            <person name="Cho S.J."/>
            <person name="Edsinger-Gonzales E."/>
            <person name="Havlak P."/>
            <person name="Hellsten U."/>
            <person name="Kuo D.H."/>
            <person name="Larsson T."/>
            <person name="Lv J."/>
            <person name="Arendt D."/>
            <person name="Savage R."/>
            <person name="Osoegawa K."/>
            <person name="de Jong P."/>
            <person name="Grimwood J."/>
            <person name="Chapman J.A."/>
            <person name="Shapiro H."/>
            <person name="Aerts A."/>
            <person name="Otillar R.P."/>
            <person name="Terry A.Y."/>
            <person name="Boore J.L."/>
            <person name="Grigoriev I.V."/>
            <person name="Lindberg D.R."/>
            <person name="Seaver E.C."/>
            <person name="Weisblat D.A."/>
            <person name="Putnam N.H."/>
            <person name="Rokhsar D.S."/>
        </authorList>
    </citation>
    <scope>NUCLEOTIDE SEQUENCE</scope>
    <source>
        <strain evidence="7 9">I ESC-2004</strain>
    </source>
</reference>
<dbReference type="Pfam" id="PF00431">
    <property type="entry name" value="CUB"/>
    <property type="match status" value="1"/>
</dbReference>
<gene>
    <name evidence="7" type="ORF">CAPTEDRAFT_222424</name>
</gene>
<feature type="signal peptide" evidence="5">
    <location>
        <begin position="1"/>
        <end position="20"/>
    </location>
</feature>
<dbReference type="AlphaFoldDB" id="R7V0S3"/>
<evidence type="ECO:0000256" key="2">
    <source>
        <dbReference type="PROSITE-ProRule" id="PRU00059"/>
    </source>
</evidence>
<keyword evidence="4" id="KW-0472">Membrane</keyword>
<evidence type="ECO:0000259" key="6">
    <source>
        <dbReference type="PROSITE" id="PS01180"/>
    </source>
</evidence>
<protein>
    <recommendedName>
        <fullName evidence="6">CUB domain-containing protein</fullName>
    </recommendedName>
</protein>
<feature type="region of interest" description="Disordered" evidence="3">
    <location>
        <begin position="372"/>
        <end position="391"/>
    </location>
</feature>
<evidence type="ECO:0000256" key="4">
    <source>
        <dbReference type="SAM" id="Phobius"/>
    </source>
</evidence>
<dbReference type="CDD" id="cd00041">
    <property type="entry name" value="CUB"/>
    <property type="match status" value="1"/>
</dbReference>
<dbReference type="GO" id="GO:0005615">
    <property type="term" value="C:extracellular space"/>
    <property type="evidence" value="ECO:0007669"/>
    <property type="project" value="TreeGrafter"/>
</dbReference>
<dbReference type="HOGENOM" id="CLU_468726_0_0_1"/>
<dbReference type="InterPro" id="IPR043159">
    <property type="entry name" value="Lectin_gal-bd_sf"/>
</dbReference>
<evidence type="ECO:0000256" key="3">
    <source>
        <dbReference type="SAM" id="MobiDB-lite"/>
    </source>
</evidence>
<feature type="transmembrane region" description="Helical" evidence="4">
    <location>
        <begin position="408"/>
        <end position="431"/>
    </location>
</feature>
<evidence type="ECO:0000256" key="5">
    <source>
        <dbReference type="SAM" id="SignalP"/>
    </source>
</evidence>
<feature type="region of interest" description="Disordered" evidence="3">
    <location>
        <begin position="533"/>
        <end position="582"/>
    </location>
</feature>
<evidence type="ECO:0000313" key="7">
    <source>
        <dbReference type="EMBL" id="ELU12438.1"/>
    </source>
</evidence>
<evidence type="ECO:0000313" key="9">
    <source>
        <dbReference type="Proteomes" id="UP000014760"/>
    </source>
</evidence>
<feature type="compositionally biased region" description="Polar residues" evidence="3">
    <location>
        <begin position="335"/>
        <end position="351"/>
    </location>
</feature>
<dbReference type="Gene3D" id="2.60.120.290">
    <property type="entry name" value="Spermadhesin, CUB domain"/>
    <property type="match status" value="1"/>
</dbReference>
<dbReference type="EMBL" id="AMQN01005400">
    <property type="status" value="NOT_ANNOTATED_CDS"/>
    <property type="molecule type" value="Genomic_DNA"/>
</dbReference>
<dbReference type="InterPro" id="IPR000859">
    <property type="entry name" value="CUB_dom"/>
</dbReference>
<keyword evidence="9" id="KW-1185">Reference proteome</keyword>